<dbReference type="RefSeq" id="WP_123913885.1">
    <property type="nucleotide sequence ID" value="NZ_RKRA01000001.1"/>
</dbReference>
<keyword evidence="3" id="KW-1185">Reference proteome</keyword>
<organism evidence="2 3">
    <name type="scientific">Georgenia muralis</name>
    <dbReference type="NCBI Taxonomy" id="154117"/>
    <lineage>
        <taxon>Bacteria</taxon>
        <taxon>Bacillati</taxon>
        <taxon>Actinomycetota</taxon>
        <taxon>Actinomycetes</taxon>
        <taxon>Micrococcales</taxon>
        <taxon>Bogoriellaceae</taxon>
        <taxon>Georgenia</taxon>
    </lineage>
</organism>
<dbReference type="PANTHER" id="PTHR38095">
    <property type="entry name" value="ANAEROBIC DIMETHYL SULFOXIDE REDUCTASE CHAIN YNFH"/>
    <property type="match status" value="1"/>
</dbReference>
<evidence type="ECO:0000256" key="1">
    <source>
        <dbReference type="SAM" id="Phobius"/>
    </source>
</evidence>
<keyword evidence="1" id="KW-0812">Transmembrane</keyword>
<comment type="caution">
    <text evidence="2">The sequence shown here is derived from an EMBL/GenBank/DDBJ whole genome shotgun (WGS) entry which is preliminary data.</text>
</comment>
<feature type="transmembrane region" description="Helical" evidence="1">
    <location>
        <begin position="183"/>
        <end position="206"/>
    </location>
</feature>
<feature type="transmembrane region" description="Helical" evidence="1">
    <location>
        <begin position="259"/>
        <end position="277"/>
    </location>
</feature>
<reference evidence="2 3" key="1">
    <citation type="submission" date="2018-11" db="EMBL/GenBank/DDBJ databases">
        <title>Sequencing the genomes of 1000 actinobacteria strains.</title>
        <authorList>
            <person name="Klenk H.-P."/>
        </authorList>
    </citation>
    <scope>NUCLEOTIDE SEQUENCE [LARGE SCALE GENOMIC DNA]</scope>
    <source>
        <strain evidence="2 3">DSM 14418</strain>
    </source>
</reference>
<dbReference type="AlphaFoldDB" id="A0A3N4Z420"/>
<dbReference type="GO" id="GO:0005886">
    <property type="term" value="C:plasma membrane"/>
    <property type="evidence" value="ECO:0007669"/>
    <property type="project" value="TreeGrafter"/>
</dbReference>
<dbReference type="GO" id="GO:0019645">
    <property type="term" value="P:anaerobic electron transport chain"/>
    <property type="evidence" value="ECO:0007669"/>
    <property type="project" value="InterPro"/>
</dbReference>
<proteinExistence type="predicted"/>
<protein>
    <submittedName>
        <fullName evidence="2">Anaerobic dimethyl sulfoxide reductase subunit C (Anchor subunit)</fullName>
    </submittedName>
</protein>
<keyword evidence="1" id="KW-1133">Transmembrane helix</keyword>
<accession>A0A3N4Z420</accession>
<feature type="transmembrane region" description="Helical" evidence="1">
    <location>
        <begin position="73"/>
        <end position="92"/>
    </location>
</feature>
<keyword evidence="1" id="KW-0472">Membrane</keyword>
<dbReference type="OrthoDB" id="4394845at2"/>
<sequence length="290" mass="30502">MSVGAFVVLGVVQLVAARRYGREAVDTITDPVLYAIGPVMVLGLVASMFHMNDVGNTLNVLRHVATSWLSREILFGAGFAALGFLFAAAQWFRWGTSRQRQGLAALTALVGLVLVWSMSMIYYSLVAVPAWHSWTTPAQFFTTALLLGALAVGAALMATLMVRRRRGGATTADLADSSLVAGTLKGIGIAAVVLLGAEFLIIPLHIANLAGAGGAAATSAEVFTGAWFVARLVLVFLGAGLLAVLLFRYASPDARPRTLAVLATAAFALVLAGELIGRSQFYDSMTRIGM</sequence>
<evidence type="ECO:0000313" key="2">
    <source>
        <dbReference type="EMBL" id="RPF25820.1"/>
    </source>
</evidence>
<dbReference type="GO" id="GO:0009390">
    <property type="term" value="C:dimethyl sulfoxide reductase complex"/>
    <property type="evidence" value="ECO:0007669"/>
    <property type="project" value="TreeGrafter"/>
</dbReference>
<dbReference type="InterPro" id="IPR007059">
    <property type="entry name" value="DmsC"/>
</dbReference>
<dbReference type="EMBL" id="RKRA01000001">
    <property type="protein sequence ID" value="RPF25820.1"/>
    <property type="molecule type" value="Genomic_DNA"/>
</dbReference>
<dbReference type="GO" id="GO:0009389">
    <property type="term" value="F:dimethyl sulfoxide reductase activity"/>
    <property type="evidence" value="ECO:0007669"/>
    <property type="project" value="TreeGrafter"/>
</dbReference>
<gene>
    <name evidence="2" type="ORF">EDD32_0233</name>
</gene>
<dbReference type="Pfam" id="PF04976">
    <property type="entry name" value="DmsC"/>
    <property type="match status" value="1"/>
</dbReference>
<dbReference type="PANTHER" id="PTHR38095:SF2">
    <property type="entry name" value="ANAEROBIC DIMETHYL SULFOXIDE REDUCTASE CHAIN C"/>
    <property type="match status" value="1"/>
</dbReference>
<feature type="transmembrane region" description="Helical" evidence="1">
    <location>
        <begin position="226"/>
        <end position="247"/>
    </location>
</feature>
<feature type="transmembrane region" description="Helical" evidence="1">
    <location>
        <begin position="104"/>
        <end position="126"/>
    </location>
</feature>
<dbReference type="Proteomes" id="UP000280726">
    <property type="component" value="Unassembled WGS sequence"/>
</dbReference>
<evidence type="ECO:0000313" key="3">
    <source>
        <dbReference type="Proteomes" id="UP000280726"/>
    </source>
</evidence>
<feature type="transmembrane region" description="Helical" evidence="1">
    <location>
        <begin position="138"/>
        <end position="162"/>
    </location>
</feature>
<name>A0A3N4Z420_9MICO</name>